<feature type="signal peptide" evidence="1">
    <location>
        <begin position="1"/>
        <end position="21"/>
    </location>
</feature>
<gene>
    <name evidence="2" type="ORF">J421_6290</name>
</gene>
<dbReference type="KEGG" id="gba:J421_6290"/>
<evidence type="ECO:0000256" key="1">
    <source>
        <dbReference type="SAM" id="SignalP"/>
    </source>
</evidence>
<name>W0RU37_9BACT</name>
<feature type="chain" id="PRO_5004795956" evidence="1">
    <location>
        <begin position="22"/>
        <end position="120"/>
    </location>
</feature>
<dbReference type="HOGENOM" id="CLU_2046307_0_0_0"/>
<keyword evidence="3" id="KW-1185">Reference proteome</keyword>
<organism evidence="2 3">
    <name type="scientific">Gemmatirosa kalamazoonensis</name>
    <dbReference type="NCBI Taxonomy" id="861299"/>
    <lineage>
        <taxon>Bacteria</taxon>
        <taxon>Pseudomonadati</taxon>
        <taxon>Gemmatimonadota</taxon>
        <taxon>Gemmatimonadia</taxon>
        <taxon>Gemmatimonadales</taxon>
        <taxon>Gemmatimonadaceae</taxon>
        <taxon>Gemmatirosa</taxon>
    </lineage>
</organism>
<evidence type="ECO:0000313" key="3">
    <source>
        <dbReference type="Proteomes" id="UP000019151"/>
    </source>
</evidence>
<sequence>MTDRRLAVAALIALSSRAPNALGAQQGPDTAYHATVARPAYRATGPIVRLDEAHHNFHTVAGRYAPFVALLRHDGYRVEPGRARFTDASLRGATVLVIANASGSDGPATPAFTAAEVAAG</sequence>
<protein>
    <submittedName>
        <fullName evidence="2">Uncharacterized protein</fullName>
    </submittedName>
</protein>
<keyword evidence="2" id="KW-0614">Plasmid</keyword>
<proteinExistence type="predicted"/>
<dbReference type="EMBL" id="CP007130">
    <property type="protein sequence ID" value="AHG93825.1"/>
    <property type="molecule type" value="Genomic_DNA"/>
</dbReference>
<accession>W0RU37</accession>
<dbReference type="AlphaFoldDB" id="W0RU37"/>
<dbReference type="RefSeq" id="WP_025415115.1">
    <property type="nucleotide sequence ID" value="NZ_CP007130.1"/>
</dbReference>
<keyword evidence="1" id="KW-0732">Signal</keyword>
<dbReference type="PATRIC" id="fig|861299.3.peg.6359"/>
<geneLocation type="plasmid" evidence="2 3">
    <name>2</name>
</geneLocation>
<dbReference type="InParanoid" id="W0RU37"/>
<evidence type="ECO:0000313" key="2">
    <source>
        <dbReference type="EMBL" id="AHG93825.1"/>
    </source>
</evidence>
<dbReference type="Proteomes" id="UP000019151">
    <property type="component" value="Plasmid 2"/>
</dbReference>
<dbReference type="OrthoDB" id="277963at2"/>
<reference evidence="2 3" key="1">
    <citation type="journal article" date="2014" name="Genome Announc.">
        <title>Genome Sequence and Methylome of Soil Bacterium Gemmatirosa kalamazoonensis KBS708T, a Member of the Rarely Cultivated Gemmatimonadetes Phylum.</title>
        <authorList>
            <person name="Debruyn J.M."/>
            <person name="Radosevich M."/>
            <person name="Wommack K.E."/>
            <person name="Polson S.W."/>
            <person name="Hauser L.J."/>
            <person name="Fawaz M.N."/>
            <person name="Korlach J."/>
            <person name="Tsai Y.C."/>
        </authorList>
    </citation>
    <scope>NUCLEOTIDE SEQUENCE [LARGE SCALE GENOMIC DNA]</scope>
    <source>
        <strain evidence="2 3">KBS708</strain>
        <plasmid evidence="3">Plasmid 2</plasmid>
    </source>
</reference>